<evidence type="ECO:0000313" key="2">
    <source>
        <dbReference type="Proteomes" id="UP000002195"/>
    </source>
</evidence>
<dbReference type="EMBL" id="AAFI02000070">
    <property type="protein sequence ID" value="EAL65124.1"/>
    <property type="molecule type" value="Genomic_DNA"/>
</dbReference>
<accession>Q54PE4</accession>
<dbReference type="KEGG" id="ddi:DDB_G0284709"/>
<keyword evidence="2" id="KW-1185">Reference proteome</keyword>
<proteinExistence type="predicted"/>
<reference evidence="1 2" key="1">
    <citation type="journal article" date="2005" name="Nature">
        <title>The genome of the social amoeba Dictyostelium discoideum.</title>
        <authorList>
            <consortium name="The Dictyostelium discoideum Sequencing Consortium"/>
            <person name="Eichinger L."/>
            <person name="Pachebat J.A."/>
            <person name="Glockner G."/>
            <person name="Rajandream M.A."/>
            <person name="Sucgang R."/>
            <person name="Berriman M."/>
            <person name="Song J."/>
            <person name="Olsen R."/>
            <person name="Szafranski K."/>
            <person name="Xu Q."/>
            <person name="Tunggal B."/>
            <person name="Kummerfeld S."/>
            <person name="Madera M."/>
            <person name="Konfortov B.A."/>
            <person name="Rivero F."/>
            <person name="Bankier A.T."/>
            <person name="Lehmann R."/>
            <person name="Hamlin N."/>
            <person name="Davies R."/>
            <person name="Gaudet P."/>
            <person name="Fey P."/>
            <person name="Pilcher K."/>
            <person name="Chen G."/>
            <person name="Saunders D."/>
            <person name="Sodergren E."/>
            <person name="Davis P."/>
            <person name="Kerhornou A."/>
            <person name="Nie X."/>
            <person name="Hall N."/>
            <person name="Anjard C."/>
            <person name="Hemphill L."/>
            <person name="Bason N."/>
            <person name="Farbrother P."/>
            <person name="Desany B."/>
            <person name="Just E."/>
            <person name="Morio T."/>
            <person name="Rost R."/>
            <person name="Churcher C."/>
            <person name="Cooper J."/>
            <person name="Haydock S."/>
            <person name="van Driessche N."/>
            <person name="Cronin A."/>
            <person name="Goodhead I."/>
            <person name="Muzny D."/>
            <person name="Mourier T."/>
            <person name="Pain A."/>
            <person name="Lu M."/>
            <person name="Harper D."/>
            <person name="Lindsay R."/>
            <person name="Hauser H."/>
            <person name="James K."/>
            <person name="Quiles M."/>
            <person name="Madan Babu M."/>
            <person name="Saito T."/>
            <person name="Buchrieser C."/>
            <person name="Wardroper A."/>
            <person name="Felder M."/>
            <person name="Thangavelu M."/>
            <person name="Johnson D."/>
            <person name="Knights A."/>
            <person name="Loulseged H."/>
            <person name="Mungall K."/>
            <person name="Oliver K."/>
            <person name="Price C."/>
            <person name="Quail M.A."/>
            <person name="Urushihara H."/>
            <person name="Hernandez J."/>
            <person name="Rabbinowitsch E."/>
            <person name="Steffen D."/>
            <person name="Sanders M."/>
            <person name="Ma J."/>
            <person name="Kohara Y."/>
            <person name="Sharp S."/>
            <person name="Simmonds M."/>
            <person name="Spiegler S."/>
            <person name="Tivey A."/>
            <person name="Sugano S."/>
            <person name="White B."/>
            <person name="Walker D."/>
            <person name="Woodward J."/>
            <person name="Winckler T."/>
            <person name="Tanaka Y."/>
            <person name="Shaulsky G."/>
            <person name="Schleicher M."/>
            <person name="Weinstock G."/>
            <person name="Rosenthal A."/>
            <person name="Cox E.C."/>
            <person name="Chisholm R.L."/>
            <person name="Gibbs R."/>
            <person name="Loomis W.F."/>
            <person name="Platzer M."/>
            <person name="Kay R.R."/>
            <person name="Williams J."/>
            <person name="Dear P.H."/>
            <person name="Noegel A.A."/>
            <person name="Barrell B."/>
            <person name="Kuspa A."/>
        </authorList>
    </citation>
    <scope>NUCLEOTIDE SEQUENCE [LARGE SCALE GENOMIC DNA]</scope>
    <source>
        <strain evidence="1 2">AX4</strain>
    </source>
</reference>
<gene>
    <name evidence="1" type="ORF">DDB_G0284709</name>
</gene>
<dbReference type="VEuPathDB" id="AmoebaDB:DDB_G0284709"/>
<dbReference type="RefSeq" id="XP_638431.1">
    <property type="nucleotide sequence ID" value="XM_633339.1"/>
</dbReference>
<dbReference type="HOGENOM" id="CLU_2282743_0_0_1"/>
<comment type="caution">
    <text evidence="1">The sequence shown here is derived from an EMBL/GenBank/DDBJ whole genome shotgun (WGS) entry which is preliminary data.</text>
</comment>
<dbReference type="PaxDb" id="44689-DDB0215779"/>
<evidence type="ECO:0000313" key="1">
    <source>
        <dbReference type="EMBL" id="EAL65124.1"/>
    </source>
</evidence>
<name>Q54PE4_DICDI</name>
<organism evidence="1 2">
    <name type="scientific">Dictyostelium discoideum</name>
    <name type="common">Social amoeba</name>
    <dbReference type="NCBI Taxonomy" id="44689"/>
    <lineage>
        <taxon>Eukaryota</taxon>
        <taxon>Amoebozoa</taxon>
        <taxon>Evosea</taxon>
        <taxon>Eumycetozoa</taxon>
        <taxon>Dictyostelia</taxon>
        <taxon>Dictyosteliales</taxon>
        <taxon>Dictyosteliaceae</taxon>
        <taxon>Dictyostelium</taxon>
    </lineage>
</organism>
<dbReference type="Proteomes" id="UP000002195">
    <property type="component" value="Unassembled WGS sequence"/>
</dbReference>
<dbReference type="InParanoid" id="Q54PE4"/>
<protein>
    <submittedName>
        <fullName evidence="1">Uncharacterized protein</fullName>
    </submittedName>
</protein>
<sequence length="102" mass="11817">MLAGEIKEEEKVFRISINRINNKEGYIEGNVELVCLGFNSIDRSNCQLYTDGQQDWNKTVFNYMMKCLDESSRNILSTSTYQEHLKSAMSTIEINQIDLIKN</sequence>
<dbReference type="GeneID" id="8624680"/>
<dbReference type="AlphaFoldDB" id="Q54PE4"/>